<dbReference type="Pfam" id="PF12849">
    <property type="entry name" value="PBP_like_2"/>
    <property type="match status" value="1"/>
</dbReference>
<name>T0Z7T9_9ZZZZ</name>
<dbReference type="PANTHER" id="PTHR30570:SF1">
    <property type="entry name" value="PHOSPHATE-BINDING PROTEIN PSTS"/>
    <property type="match status" value="1"/>
</dbReference>
<dbReference type="SUPFAM" id="SSF53850">
    <property type="entry name" value="Periplasmic binding protein-like II"/>
    <property type="match status" value="1"/>
</dbReference>
<dbReference type="EMBL" id="AUZZ01011570">
    <property type="protein sequence ID" value="EQD25855.1"/>
    <property type="molecule type" value="Genomic_DNA"/>
</dbReference>
<keyword evidence="1" id="KW-0732">Signal</keyword>
<dbReference type="Gene3D" id="3.40.190.10">
    <property type="entry name" value="Periplasmic binding protein-like II"/>
    <property type="match status" value="2"/>
</dbReference>
<protein>
    <submittedName>
        <fullName evidence="3">Phosphate ABC transporter, phosphate-binding protein</fullName>
    </submittedName>
</protein>
<evidence type="ECO:0000256" key="1">
    <source>
        <dbReference type="ARBA" id="ARBA00022729"/>
    </source>
</evidence>
<dbReference type="PANTHER" id="PTHR30570">
    <property type="entry name" value="PERIPLASMIC PHOSPHATE BINDING COMPONENT OF PHOSPHATE ABC TRANSPORTER"/>
    <property type="match status" value="1"/>
</dbReference>
<sequence>MRHAYLLPLLSLLFTAAAAPTVAAPAATTLRWRGDFTTANSLADGLAKAWARDGGGKLEVDSFNTISGIDQALDGKVDIAGSARPPFSGRPRESGLVFTPLAWDALVLITHRNNPVHDITLQQLYQVYMGYTTNWSQLGGPNKPINLYSIASPLDGVEFDLRKFLYGRGDQEIAAPRLYLNTQQLQIAVGLDADALGVSAYSNVYRNPRLQMLRVEGIRPDASSISDGTYPMLVPLYFGSNPNDPKAAEVQKFLRFAEGPKGQAVIRARA</sequence>
<organism evidence="3">
    <name type="scientific">mine drainage metagenome</name>
    <dbReference type="NCBI Taxonomy" id="410659"/>
    <lineage>
        <taxon>unclassified sequences</taxon>
        <taxon>metagenomes</taxon>
        <taxon>ecological metagenomes</taxon>
    </lineage>
</organism>
<reference evidence="3" key="1">
    <citation type="submission" date="2013-08" db="EMBL/GenBank/DDBJ databases">
        <authorList>
            <person name="Mendez C."/>
            <person name="Richter M."/>
            <person name="Ferrer M."/>
            <person name="Sanchez J."/>
        </authorList>
    </citation>
    <scope>NUCLEOTIDE SEQUENCE</scope>
</reference>
<proteinExistence type="predicted"/>
<dbReference type="AlphaFoldDB" id="T0Z7T9"/>
<dbReference type="InterPro" id="IPR024370">
    <property type="entry name" value="PBP_domain"/>
</dbReference>
<gene>
    <name evidence="3" type="ORF">B2A_15916</name>
</gene>
<accession>T0Z7T9</accession>
<evidence type="ECO:0000259" key="2">
    <source>
        <dbReference type="Pfam" id="PF12849"/>
    </source>
</evidence>
<reference evidence="3" key="2">
    <citation type="journal article" date="2014" name="ISME J.">
        <title>Microbial stratification in low pH oxic and suboxic macroscopic growths along an acid mine drainage.</title>
        <authorList>
            <person name="Mendez-Garcia C."/>
            <person name="Mesa V."/>
            <person name="Sprenger R.R."/>
            <person name="Richter M."/>
            <person name="Diez M.S."/>
            <person name="Solano J."/>
            <person name="Bargiela R."/>
            <person name="Golyshina O.V."/>
            <person name="Manteca A."/>
            <person name="Ramos J.L."/>
            <person name="Gallego J.R."/>
            <person name="Llorente I."/>
            <person name="Martins Dos Santos V.A."/>
            <person name="Jensen O.N."/>
            <person name="Pelaez A.I."/>
            <person name="Sanchez J."/>
            <person name="Ferrer M."/>
        </authorList>
    </citation>
    <scope>NUCLEOTIDE SEQUENCE</scope>
</reference>
<dbReference type="InterPro" id="IPR050811">
    <property type="entry name" value="Phosphate_ABC_transporter"/>
</dbReference>
<feature type="domain" description="PBP" evidence="2">
    <location>
        <begin position="23"/>
        <end position="256"/>
    </location>
</feature>
<comment type="caution">
    <text evidence="3">The sequence shown here is derived from an EMBL/GenBank/DDBJ whole genome shotgun (WGS) entry which is preliminary data.</text>
</comment>
<evidence type="ECO:0000313" key="3">
    <source>
        <dbReference type="EMBL" id="EQD25855.1"/>
    </source>
</evidence>